<keyword evidence="6" id="KW-1185">Reference proteome</keyword>
<dbReference type="CDD" id="cd03046">
    <property type="entry name" value="GST_N_GTT1_like"/>
    <property type="match status" value="1"/>
</dbReference>
<dbReference type="EMBL" id="JAFJYH010000012">
    <property type="protein sequence ID" value="KAG4425250.1"/>
    <property type="molecule type" value="Genomic_DNA"/>
</dbReference>
<dbReference type="AlphaFoldDB" id="A0A8H7WI07"/>
<comment type="similarity">
    <text evidence="1 2">Belongs to the GST superfamily.</text>
</comment>
<dbReference type="Gene3D" id="1.20.1050.10">
    <property type="match status" value="1"/>
</dbReference>
<dbReference type="Proteomes" id="UP000664132">
    <property type="component" value="Unassembled WGS sequence"/>
</dbReference>
<evidence type="ECO:0000259" key="4">
    <source>
        <dbReference type="PROSITE" id="PS50405"/>
    </source>
</evidence>
<dbReference type="SFLD" id="SFLDG00358">
    <property type="entry name" value="Main_(cytGST)"/>
    <property type="match status" value="1"/>
</dbReference>
<dbReference type="Pfam" id="PF02798">
    <property type="entry name" value="GST_N"/>
    <property type="match status" value="1"/>
</dbReference>
<evidence type="ECO:0000313" key="6">
    <source>
        <dbReference type="Proteomes" id="UP000664132"/>
    </source>
</evidence>
<dbReference type="SFLD" id="SFLDS00019">
    <property type="entry name" value="Glutathione_Transferase_(cytos"/>
    <property type="match status" value="1"/>
</dbReference>
<sequence>MSSSTPSPNITLYFLQASRSIRVAWLLEELQLPYKNIFYPRENNKAPAAFKKESGNALGKAPVLKDGEAVVVESGAITEYLIEKYDPNRHLLGGSDPLLRNRIRSLIHAAEGTFMPHALAVTYARWNATERMKENGDLQSLEEGLYGNVVRDLEWLDGELEGRKFLAGEGLSAADTLCAFSVQFIFARGLGGHIEPGRFKNADRWLKKCEETESWKRAVEKTGHQL</sequence>
<dbReference type="InterPro" id="IPR036282">
    <property type="entry name" value="Glutathione-S-Trfase_C_sf"/>
</dbReference>
<dbReference type="Pfam" id="PF00043">
    <property type="entry name" value="GST_C"/>
    <property type="match status" value="1"/>
</dbReference>
<feature type="domain" description="GST C-terminal" evidence="4">
    <location>
        <begin position="96"/>
        <end position="226"/>
    </location>
</feature>
<reference evidence="5" key="1">
    <citation type="submission" date="2021-02" db="EMBL/GenBank/DDBJ databases">
        <title>Genome sequence Cadophora malorum strain M34.</title>
        <authorList>
            <person name="Stefanovic E."/>
            <person name="Vu D."/>
            <person name="Scully C."/>
            <person name="Dijksterhuis J."/>
            <person name="Roader J."/>
            <person name="Houbraken J."/>
        </authorList>
    </citation>
    <scope>NUCLEOTIDE SEQUENCE</scope>
    <source>
        <strain evidence="5">M34</strain>
    </source>
</reference>
<dbReference type="SUPFAM" id="SSF47616">
    <property type="entry name" value="GST C-terminal domain-like"/>
    <property type="match status" value="1"/>
</dbReference>
<gene>
    <name evidence="5" type="ORF">IFR04_001617</name>
</gene>
<organism evidence="5 6">
    <name type="scientific">Cadophora malorum</name>
    <dbReference type="NCBI Taxonomy" id="108018"/>
    <lineage>
        <taxon>Eukaryota</taxon>
        <taxon>Fungi</taxon>
        <taxon>Dikarya</taxon>
        <taxon>Ascomycota</taxon>
        <taxon>Pezizomycotina</taxon>
        <taxon>Leotiomycetes</taxon>
        <taxon>Helotiales</taxon>
        <taxon>Ploettnerulaceae</taxon>
        <taxon>Cadophora</taxon>
    </lineage>
</organism>
<evidence type="ECO:0000259" key="3">
    <source>
        <dbReference type="PROSITE" id="PS50404"/>
    </source>
</evidence>
<feature type="domain" description="GST N-terminal" evidence="3">
    <location>
        <begin position="7"/>
        <end position="89"/>
    </location>
</feature>
<evidence type="ECO:0000313" key="5">
    <source>
        <dbReference type="EMBL" id="KAG4425250.1"/>
    </source>
</evidence>
<dbReference type="InterPro" id="IPR040079">
    <property type="entry name" value="Glutathione_S-Trfase"/>
</dbReference>
<dbReference type="InterPro" id="IPR004045">
    <property type="entry name" value="Glutathione_S-Trfase_N"/>
</dbReference>
<dbReference type="PROSITE" id="PS50404">
    <property type="entry name" value="GST_NTER"/>
    <property type="match status" value="1"/>
</dbReference>
<name>A0A8H7WI07_9HELO</name>
<proteinExistence type="inferred from homology"/>
<dbReference type="SUPFAM" id="SSF52833">
    <property type="entry name" value="Thioredoxin-like"/>
    <property type="match status" value="1"/>
</dbReference>
<dbReference type="OrthoDB" id="2309723at2759"/>
<dbReference type="Gene3D" id="3.40.30.10">
    <property type="entry name" value="Glutaredoxin"/>
    <property type="match status" value="1"/>
</dbReference>
<dbReference type="PANTHER" id="PTHR44051:SF9">
    <property type="entry name" value="GLUTATHIONE S-TRANSFERASE 1"/>
    <property type="match status" value="1"/>
</dbReference>
<evidence type="ECO:0008006" key="7">
    <source>
        <dbReference type="Google" id="ProtNLM"/>
    </source>
</evidence>
<accession>A0A8H7WI07</accession>
<protein>
    <recommendedName>
        <fullName evidence="7">Glutathione S-transferase</fullName>
    </recommendedName>
</protein>
<evidence type="ECO:0000256" key="2">
    <source>
        <dbReference type="RuleBase" id="RU003494"/>
    </source>
</evidence>
<dbReference type="PROSITE" id="PS50405">
    <property type="entry name" value="GST_CTER"/>
    <property type="match status" value="1"/>
</dbReference>
<dbReference type="InterPro" id="IPR004046">
    <property type="entry name" value="GST_C"/>
</dbReference>
<dbReference type="PANTHER" id="PTHR44051">
    <property type="entry name" value="GLUTATHIONE S-TRANSFERASE-RELATED"/>
    <property type="match status" value="1"/>
</dbReference>
<dbReference type="InterPro" id="IPR036249">
    <property type="entry name" value="Thioredoxin-like_sf"/>
</dbReference>
<evidence type="ECO:0000256" key="1">
    <source>
        <dbReference type="ARBA" id="ARBA00007409"/>
    </source>
</evidence>
<dbReference type="InterPro" id="IPR010987">
    <property type="entry name" value="Glutathione-S-Trfase_C-like"/>
</dbReference>
<comment type="caution">
    <text evidence="5">The sequence shown here is derived from an EMBL/GenBank/DDBJ whole genome shotgun (WGS) entry which is preliminary data.</text>
</comment>